<evidence type="ECO:0000256" key="5">
    <source>
        <dbReference type="ARBA" id="ARBA00022692"/>
    </source>
</evidence>
<accession>E6WUS2</accession>
<evidence type="ECO:0000256" key="4">
    <source>
        <dbReference type="ARBA" id="ARBA00022679"/>
    </source>
</evidence>
<dbReference type="GO" id="GO:0005886">
    <property type="term" value="C:plasma membrane"/>
    <property type="evidence" value="ECO:0007669"/>
    <property type="project" value="UniProtKB-SubCell"/>
</dbReference>
<evidence type="ECO:0000256" key="3">
    <source>
        <dbReference type="ARBA" id="ARBA00022676"/>
    </source>
</evidence>
<keyword evidence="6 9" id="KW-1133">Transmembrane helix</keyword>
<feature type="transmembrane region" description="Helical" evidence="9">
    <location>
        <begin position="72"/>
        <end position="90"/>
    </location>
</feature>
<evidence type="ECO:0000256" key="8">
    <source>
        <dbReference type="SAM" id="MobiDB-lite"/>
    </source>
</evidence>
<evidence type="ECO:0000256" key="2">
    <source>
        <dbReference type="ARBA" id="ARBA00022475"/>
    </source>
</evidence>
<evidence type="ECO:0000313" key="12">
    <source>
        <dbReference type="Proteomes" id="UP000008632"/>
    </source>
</evidence>
<dbReference type="OrthoDB" id="7167895at2"/>
<gene>
    <name evidence="11" type="ordered locus">Psesu_2009</name>
</gene>
<dbReference type="RefSeq" id="WP_013535674.1">
    <property type="nucleotide sequence ID" value="NC_014924.1"/>
</dbReference>
<feature type="transmembrane region" description="Helical" evidence="9">
    <location>
        <begin position="331"/>
        <end position="350"/>
    </location>
</feature>
<keyword evidence="5 9" id="KW-0812">Transmembrane</keyword>
<feature type="transmembrane region" description="Helical" evidence="9">
    <location>
        <begin position="233"/>
        <end position="260"/>
    </location>
</feature>
<name>E6WUS2_PSEUU</name>
<dbReference type="EMBL" id="CP002446">
    <property type="protein sequence ID" value="ADV27846.1"/>
    <property type="molecule type" value="Genomic_DNA"/>
</dbReference>
<protein>
    <recommendedName>
        <fullName evidence="10">Glycosyltransferase RgtA/B/C/D-like domain-containing protein</fullName>
    </recommendedName>
</protein>
<proteinExistence type="predicted"/>
<dbReference type="InterPro" id="IPR038731">
    <property type="entry name" value="RgtA/B/C-like"/>
</dbReference>
<dbReference type="Pfam" id="PF13231">
    <property type="entry name" value="PMT_2"/>
    <property type="match status" value="1"/>
</dbReference>
<keyword evidence="2" id="KW-1003">Cell membrane</keyword>
<organism evidence="11 12">
    <name type="scientific">Pseudoxanthomonas suwonensis (strain 11-1)</name>
    <dbReference type="NCBI Taxonomy" id="743721"/>
    <lineage>
        <taxon>Bacteria</taxon>
        <taxon>Pseudomonadati</taxon>
        <taxon>Pseudomonadota</taxon>
        <taxon>Gammaproteobacteria</taxon>
        <taxon>Lysobacterales</taxon>
        <taxon>Lysobacteraceae</taxon>
        <taxon>Pseudoxanthomonas</taxon>
    </lineage>
</organism>
<evidence type="ECO:0000259" key="10">
    <source>
        <dbReference type="Pfam" id="PF13231"/>
    </source>
</evidence>
<dbReference type="KEGG" id="psu:Psesu_2009"/>
<reference evidence="11 12" key="1">
    <citation type="submission" date="2011-01" db="EMBL/GenBank/DDBJ databases">
        <title>Complete sequence of Pseudoxanthomonas suwonensis 11-1.</title>
        <authorList>
            <consortium name="US DOE Joint Genome Institute"/>
            <person name="Lucas S."/>
            <person name="Copeland A."/>
            <person name="Lapidus A."/>
            <person name="Cheng J.-F."/>
            <person name="Goodwin L."/>
            <person name="Pitluck S."/>
            <person name="Teshima H."/>
            <person name="Detter J.C."/>
            <person name="Han C."/>
            <person name="Tapia R."/>
            <person name="Land M."/>
            <person name="Hauser L."/>
            <person name="Kyrpides N."/>
            <person name="Ivanova N."/>
            <person name="Ovchinnikova G."/>
            <person name="Siebers A.K."/>
            <person name="Allgaier M."/>
            <person name="Thelen M.P."/>
            <person name="Hugenholtz P."/>
            <person name="Gladden J."/>
            <person name="Woyke T."/>
        </authorList>
    </citation>
    <scope>NUCLEOTIDE SEQUENCE [LARGE SCALE GENOMIC DNA]</scope>
    <source>
        <strain evidence="12">11-1</strain>
    </source>
</reference>
<dbReference type="PANTHER" id="PTHR33908">
    <property type="entry name" value="MANNOSYLTRANSFERASE YKCB-RELATED"/>
    <property type="match status" value="1"/>
</dbReference>
<evidence type="ECO:0000256" key="9">
    <source>
        <dbReference type="SAM" id="Phobius"/>
    </source>
</evidence>
<feature type="domain" description="Glycosyltransferase RgtA/B/C/D-like" evidence="10">
    <location>
        <begin position="53"/>
        <end position="211"/>
    </location>
</feature>
<evidence type="ECO:0000256" key="7">
    <source>
        <dbReference type="ARBA" id="ARBA00023136"/>
    </source>
</evidence>
<comment type="subcellular location">
    <subcellularLocation>
        <location evidence="1">Cell membrane</location>
        <topology evidence="1">Multi-pass membrane protein</topology>
    </subcellularLocation>
</comment>
<dbReference type="InterPro" id="IPR050297">
    <property type="entry name" value="LipidA_mod_glycosyltrf_83"/>
</dbReference>
<feature type="transmembrane region" description="Helical" evidence="9">
    <location>
        <begin position="166"/>
        <end position="182"/>
    </location>
</feature>
<feature type="region of interest" description="Disordered" evidence="8">
    <location>
        <begin position="599"/>
        <end position="618"/>
    </location>
</feature>
<sequence>MQSGTGARRAFLLLWIAACLVKLAVAAQLPLFVDEAFYWQEGRHLAPAYSDLPGMTAWLARLGTWIGGDHLLALRLPFLLMGAIVPWWVVRIGARWFGEQAGWHAGSLAVLMPLVGTLGVLALPDVPLALATVLCLHAGTRLLRHVTALMVLELGIGLALGALSHYRFGGVLVAGSAALLLVPHGRRLLADPRVLLALAVGLLAWAPLLLWNLDHGDAGVRFQLVDRHPWSLHAGGLLFLPVQAVVVTPLLLAAMLLAGWRCARPPRALRPPWRFLGLFGVFVAAGFFVLGFFADAERVSFHWPLPAWLALLPMAALLLQGWPRGWRIATWATTAAGAVLALGWLLAVSLPPVRAELAGSKHYPRNFAGWEQLAGEVRKALADMPDGTALVADSFKVGAELGFAMGDPDIRVLPHPLNAHHGRAPQLALWGLLVERPLDTPVLLVVSASDVRYRELLQYYQSLCEWVGPLPPPQVVGVDNLAQRFLLFRLPPGRAEGQCTLPALAWIDAPAPGGELACQYEASGWAFKDGVGVEAVELLLDGRVLARTEYGREAPQVAAYWGNSSDPGHPHVGFHAAGTLPAWIAPGSHRLALRVHGRDGSTEDGWMQKVDTPRCPAG</sequence>
<keyword evidence="7 9" id="KW-0472">Membrane</keyword>
<feature type="transmembrane region" description="Helical" evidence="9">
    <location>
        <begin position="194"/>
        <end position="213"/>
    </location>
</feature>
<dbReference type="PANTHER" id="PTHR33908:SF11">
    <property type="entry name" value="MEMBRANE PROTEIN"/>
    <property type="match status" value="1"/>
</dbReference>
<dbReference type="AlphaFoldDB" id="E6WUS2"/>
<dbReference type="GO" id="GO:0009103">
    <property type="term" value="P:lipopolysaccharide biosynthetic process"/>
    <property type="evidence" value="ECO:0007669"/>
    <property type="project" value="UniProtKB-ARBA"/>
</dbReference>
<keyword evidence="4" id="KW-0808">Transferase</keyword>
<dbReference type="HOGENOM" id="CLU_445430_0_0_6"/>
<evidence type="ECO:0000313" key="11">
    <source>
        <dbReference type="EMBL" id="ADV27846.1"/>
    </source>
</evidence>
<evidence type="ECO:0000256" key="1">
    <source>
        <dbReference type="ARBA" id="ARBA00004651"/>
    </source>
</evidence>
<keyword evidence="12" id="KW-1185">Reference proteome</keyword>
<dbReference type="eggNOG" id="COG1807">
    <property type="taxonomic scope" value="Bacteria"/>
</dbReference>
<dbReference type="Proteomes" id="UP000008632">
    <property type="component" value="Chromosome"/>
</dbReference>
<feature type="transmembrane region" description="Helical" evidence="9">
    <location>
        <begin position="272"/>
        <end position="294"/>
    </location>
</feature>
<evidence type="ECO:0000256" key="6">
    <source>
        <dbReference type="ARBA" id="ARBA00022989"/>
    </source>
</evidence>
<feature type="transmembrane region" description="Helical" evidence="9">
    <location>
        <begin position="300"/>
        <end position="319"/>
    </location>
</feature>
<dbReference type="STRING" id="743721.Psesu_2009"/>
<keyword evidence="3" id="KW-0328">Glycosyltransferase</keyword>
<dbReference type="GO" id="GO:0016763">
    <property type="term" value="F:pentosyltransferase activity"/>
    <property type="evidence" value="ECO:0007669"/>
    <property type="project" value="TreeGrafter"/>
</dbReference>
<feature type="transmembrane region" description="Helical" evidence="9">
    <location>
        <begin position="110"/>
        <end position="135"/>
    </location>
</feature>